<evidence type="ECO:0000256" key="5">
    <source>
        <dbReference type="ARBA" id="ARBA00023242"/>
    </source>
</evidence>
<evidence type="ECO:0000256" key="1">
    <source>
        <dbReference type="ARBA" id="ARBA00004604"/>
    </source>
</evidence>
<sequence>MAMLPGVKKGVPRLLDVNRQPSKPTKKRKKINLVFDETKRKDYLTGFHKRKLQRRQKASDELKEKLREEKKRIKQEARDRFKNYVSQRDVPELEELLSKQEYEADGKTVSILELNVNELAQGANWIGENKPVYEHDNSEEEEEQTDEEDDPTSVPGMDLTTKKIKKPIVVVQKDKPKMDQRDINKAVQKETKKQTGRSKVFLLKQRLDRQKNKKLAKKAQFQQERAIKNAKGKAKKKLMKKNSKKK</sequence>
<keyword evidence="5" id="KW-0539">Nucleus</keyword>
<evidence type="ECO:0000313" key="8">
    <source>
        <dbReference type="EMBL" id="KAF7992594.1"/>
    </source>
</evidence>
<evidence type="ECO:0000256" key="3">
    <source>
        <dbReference type="ARBA" id="ARBA00015520"/>
    </source>
</evidence>
<evidence type="ECO:0000256" key="7">
    <source>
        <dbReference type="SAM" id="MobiDB-lite"/>
    </source>
</evidence>
<dbReference type="EMBL" id="JACMRX010000003">
    <property type="protein sequence ID" value="KAF7992594.1"/>
    <property type="molecule type" value="Genomic_DNA"/>
</dbReference>
<comment type="caution">
    <text evidence="8">The sequence shown here is derived from an EMBL/GenBank/DDBJ whole genome shotgun (WGS) entry which is preliminary data.</text>
</comment>
<feature type="compositionally biased region" description="Basic and acidic residues" evidence="7">
    <location>
        <begin position="172"/>
        <end position="193"/>
    </location>
</feature>
<feature type="compositionally biased region" description="Basic residues" evidence="7">
    <location>
        <begin position="228"/>
        <end position="246"/>
    </location>
</feature>
<feature type="coiled-coil region" evidence="6">
    <location>
        <begin position="48"/>
        <end position="83"/>
    </location>
</feature>
<evidence type="ECO:0000256" key="4">
    <source>
        <dbReference type="ARBA" id="ARBA00023054"/>
    </source>
</evidence>
<evidence type="ECO:0000313" key="9">
    <source>
        <dbReference type="Proteomes" id="UP000639338"/>
    </source>
</evidence>
<reference evidence="8 9" key="1">
    <citation type="submission" date="2020-08" db="EMBL/GenBank/DDBJ databases">
        <title>Aphidius gifuensis genome sequencing and assembly.</title>
        <authorList>
            <person name="Du Z."/>
        </authorList>
    </citation>
    <scope>NUCLEOTIDE SEQUENCE [LARGE SCALE GENOMIC DNA]</scope>
    <source>
        <strain evidence="8">YNYX2018</strain>
        <tissue evidence="8">Adults</tissue>
    </source>
</reference>
<feature type="region of interest" description="Disordered" evidence="7">
    <location>
        <begin position="1"/>
        <end position="28"/>
    </location>
</feature>
<dbReference type="Pfam" id="PF09805">
    <property type="entry name" value="Nop25"/>
    <property type="match status" value="1"/>
</dbReference>
<keyword evidence="9" id="KW-1185">Reference proteome</keyword>
<dbReference type="PANTHER" id="PTHR14577:SF0">
    <property type="entry name" value="NUCLEOLAR PROTEIN 12"/>
    <property type="match status" value="1"/>
</dbReference>
<comment type="similarity">
    <text evidence="2">Belongs to the RRP17 family.</text>
</comment>
<dbReference type="OrthoDB" id="551633at2759"/>
<dbReference type="Proteomes" id="UP000639338">
    <property type="component" value="Unassembled WGS sequence"/>
</dbReference>
<evidence type="ECO:0000256" key="2">
    <source>
        <dbReference type="ARBA" id="ARBA00007175"/>
    </source>
</evidence>
<protein>
    <recommendedName>
        <fullName evidence="3">Nucleolar protein 12</fullName>
    </recommendedName>
</protein>
<dbReference type="GO" id="GO:0019843">
    <property type="term" value="F:rRNA binding"/>
    <property type="evidence" value="ECO:0007669"/>
    <property type="project" value="TreeGrafter"/>
</dbReference>
<organism evidence="8 9">
    <name type="scientific">Aphidius gifuensis</name>
    <name type="common">Parasitoid wasp</name>
    <dbReference type="NCBI Taxonomy" id="684658"/>
    <lineage>
        <taxon>Eukaryota</taxon>
        <taxon>Metazoa</taxon>
        <taxon>Ecdysozoa</taxon>
        <taxon>Arthropoda</taxon>
        <taxon>Hexapoda</taxon>
        <taxon>Insecta</taxon>
        <taxon>Pterygota</taxon>
        <taxon>Neoptera</taxon>
        <taxon>Endopterygota</taxon>
        <taxon>Hymenoptera</taxon>
        <taxon>Apocrita</taxon>
        <taxon>Ichneumonoidea</taxon>
        <taxon>Braconidae</taxon>
        <taxon>Aphidiinae</taxon>
        <taxon>Aphidius</taxon>
    </lineage>
</organism>
<dbReference type="GO" id="GO:0005730">
    <property type="term" value="C:nucleolus"/>
    <property type="evidence" value="ECO:0007669"/>
    <property type="project" value="UniProtKB-SubCell"/>
</dbReference>
<comment type="subcellular location">
    <subcellularLocation>
        <location evidence="1">Nucleus</location>
        <location evidence="1">Nucleolus</location>
    </subcellularLocation>
</comment>
<accession>A0A835CQ71</accession>
<dbReference type="AlphaFoldDB" id="A0A835CQ71"/>
<keyword evidence="4 6" id="KW-0175">Coiled coil</keyword>
<dbReference type="PANTHER" id="PTHR14577">
    <property type="entry name" value="NUCLEOLAR PROTEIN 12"/>
    <property type="match status" value="1"/>
</dbReference>
<evidence type="ECO:0000256" key="6">
    <source>
        <dbReference type="SAM" id="Coils"/>
    </source>
</evidence>
<name>A0A835CQ71_APHGI</name>
<feature type="region of interest" description="Disordered" evidence="7">
    <location>
        <begin position="127"/>
        <end position="246"/>
    </location>
</feature>
<proteinExistence type="inferred from homology"/>
<gene>
    <name evidence="8" type="ORF">HCN44_004938</name>
</gene>
<dbReference type="InterPro" id="IPR019186">
    <property type="entry name" value="Nucleolar_protein_12"/>
</dbReference>
<feature type="compositionally biased region" description="Acidic residues" evidence="7">
    <location>
        <begin position="137"/>
        <end position="151"/>
    </location>
</feature>